<accession>A0A0A6RNV0</accession>
<gene>
    <name evidence="1" type="ORF">PN36_12305</name>
</gene>
<organism evidence="1 2">
    <name type="scientific">Candidatus Thiomargarita nelsonii</name>
    <dbReference type="NCBI Taxonomy" id="1003181"/>
    <lineage>
        <taxon>Bacteria</taxon>
        <taxon>Pseudomonadati</taxon>
        <taxon>Pseudomonadota</taxon>
        <taxon>Gammaproteobacteria</taxon>
        <taxon>Thiotrichales</taxon>
        <taxon>Thiotrichaceae</taxon>
        <taxon>Thiomargarita</taxon>
    </lineage>
</organism>
<comment type="caution">
    <text evidence="1">The sequence shown here is derived from an EMBL/GenBank/DDBJ whole genome shotgun (WGS) entry which is preliminary data.</text>
</comment>
<dbReference type="AlphaFoldDB" id="A0A0A6RNV0"/>
<dbReference type="EMBL" id="JSZA02000038">
    <property type="protein sequence ID" value="KHD05516.1"/>
    <property type="molecule type" value="Genomic_DNA"/>
</dbReference>
<evidence type="ECO:0000313" key="1">
    <source>
        <dbReference type="EMBL" id="KHD05516.1"/>
    </source>
</evidence>
<keyword evidence="2" id="KW-1185">Reference proteome</keyword>
<sequence>MNNKIILETIDDVLNRLDSMSDEELQAKYENHKSGPIGRVFLESEDFFAFLMNQSVEEHIAPVNDLSIEYYIRQTIETHGKLIEQFKQVINDDVYILAV</sequence>
<dbReference type="Proteomes" id="UP000030428">
    <property type="component" value="Unassembled WGS sequence"/>
</dbReference>
<evidence type="ECO:0000313" key="2">
    <source>
        <dbReference type="Proteomes" id="UP000030428"/>
    </source>
</evidence>
<proteinExistence type="predicted"/>
<name>A0A0A6RNV0_9GAMM</name>
<protein>
    <submittedName>
        <fullName evidence="1">Uncharacterized protein</fullName>
    </submittedName>
</protein>
<reference evidence="1 2" key="1">
    <citation type="journal article" date="2016" name="Front. Microbiol.">
        <title>Single-Cell (Meta-)Genomics of a Dimorphic Candidatus Thiomargarita nelsonii Reveals Genomic Plasticity.</title>
        <authorList>
            <person name="Flood B.E."/>
            <person name="Fliss P."/>
            <person name="Jones D.S."/>
            <person name="Dick G.J."/>
            <person name="Jain S."/>
            <person name="Kaster A.K."/>
            <person name="Winkel M."/>
            <person name="Mussmann M."/>
            <person name="Bailey J."/>
        </authorList>
    </citation>
    <scope>NUCLEOTIDE SEQUENCE [LARGE SCALE GENOMIC DNA]</scope>
    <source>
        <strain evidence="1">Hydrate Ridge</strain>
    </source>
</reference>